<feature type="non-terminal residue" evidence="1">
    <location>
        <position position="232"/>
    </location>
</feature>
<name>A0AAN4Z452_9BILA</name>
<dbReference type="AlphaFoldDB" id="A0AAN4Z452"/>
<keyword evidence="2" id="KW-1185">Reference proteome</keyword>
<accession>A0AAN4Z452</accession>
<reference evidence="2" key="1">
    <citation type="submission" date="2022-10" db="EMBL/GenBank/DDBJ databases">
        <title>Genome assembly of Pristionchus species.</title>
        <authorList>
            <person name="Yoshida K."/>
            <person name="Sommer R.J."/>
        </authorList>
    </citation>
    <scope>NUCLEOTIDE SEQUENCE [LARGE SCALE GENOMIC DNA]</scope>
    <source>
        <strain evidence="2">RS5460</strain>
    </source>
</reference>
<proteinExistence type="predicted"/>
<evidence type="ECO:0000313" key="1">
    <source>
        <dbReference type="EMBL" id="GMR30345.1"/>
    </source>
</evidence>
<dbReference type="EMBL" id="BTRK01000001">
    <property type="protein sequence ID" value="GMR30345.1"/>
    <property type="molecule type" value="Genomic_DNA"/>
</dbReference>
<gene>
    <name evidence="1" type="ORF">PMAYCL1PPCAC_00540</name>
</gene>
<feature type="non-terminal residue" evidence="1">
    <location>
        <position position="1"/>
    </location>
</feature>
<evidence type="ECO:0000313" key="2">
    <source>
        <dbReference type="Proteomes" id="UP001328107"/>
    </source>
</evidence>
<organism evidence="1 2">
    <name type="scientific">Pristionchus mayeri</name>
    <dbReference type="NCBI Taxonomy" id="1317129"/>
    <lineage>
        <taxon>Eukaryota</taxon>
        <taxon>Metazoa</taxon>
        <taxon>Ecdysozoa</taxon>
        <taxon>Nematoda</taxon>
        <taxon>Chromadorea</taxon>
        <taxon>Rhabditida</taxon>
        <taxon>Rhabditina</taxon>
        <taxon>Diplogasteromorpha</taxon>
        <taxon>Diplogasteroidea</taxon>
        <taxon>Neodiplogasteridae</taxon>
        <taxon>Pristionchus</taxon>
    </lineage>
</organism>
<sequence length="232" mass="27070">RVFSDLLIKDRTRSRVNKRLRDIEAGSEYIMKELRIKEEWKFDYSMGERGSFVIGSRHQLFVDEKSCSIDDIERFCARASIGWLKVEGTLTLPRMPGWARRRTHTLALPRPQDYNYQAYDFIKKFKEIEYLCLRIPHEEHERVRLVDNYLFELAELCKSLNLYRMGSITPNALHKLYKGMVALANNGTKAITQTKNVSIDCEKKDKPIDEIGNEVASFVLDAFDVYATGDFK</sequence>
<dbReference type="Proteomes" id="UP001328107">
    <property type="component" value="Unassembled WGS sequence"/>
</dbReference>
<comment type="caution">
    <text evidence="1">The sequence shown here is derived from an EMBL/GenBank/DDBJ whole genome shotgun (WGS) entry which is preliminary data.</text>
</comment>
<protein>
    <submittedName>
        <fullName evidence="1">Uncharacterized protein</fullName>
    </submittedName>
</protein>